<dbReference type="CDD" id="cd04301">
    <property type="entry name" value="NAT_SF"/>
    <property type="match status" value="1"/>
</dbReference>
<keyword evidence="1 4" id="KW-0808">Transferase</keyword>
<sequence>MHDPIRAATAADADAICGIYNHYVEHTAVSFETEAIPVAAMAARIAEVQAQFPWLVYEEGGQVLGYAYASKWKPRAAYAQSVESSVYLHRDAAGRGIGKQLYARLFAQLRPLGVHLVIGGIAQPNDASVALHERMGFVKVGQFNEVGRKFGRWVDVGYWQLKLEEEQP</sequence>
<name>A0A246WW01_9BURK</name>
<dbReference type="PANTHER" id="PTHR43072">
    <property type="entry name" value="N-ACETYLTRANSFERASE"/>
    <property type="match status" value="1"/>
</dbReference>
<dbReference type="InterPro" id="IPR016181">
    <property type="entry name" value="Acyl_CoA_acyltransferase"/>
</dbReference>
<dbReference type="InterPro" id="IPR000182">
    <property type="entry name" value="GNAT_dom"/>
</dbReference>
<dbReference type="Proteomes" id="UP000197596">
    <property type="component" value="Unassembled WGS sequence"/>
</dbReference>
<keyword evidence="2" id="KW-0012">Acyltransferase</keyword>
<evidence type="ECO:0000313" key="4">
    <source>
        <dbReference type="EMBL" id="OWY31259.1"/>
    </source>
</evidence>
<dbReference type="RefSeq" id="WP_088750100.1">
    <property type="nucleotide sequence ID" value="NZ_NJGU01000001.1"/>
</dbReference>
<gene>
    <name evidence="4" type="ORF">CEJ42_04220</name>
</gene>
<dbReference type="AlphaFoldDB" id="A0A246WW01"/>
<dbReference type="EMBL" id="NJGU01000001">
    <property type="protein sequence ID" value="OWY31259.1"/>
    <property type="molecule type" value="Genomic_DNA"/>
</dbReference>
<accession>A0A246WW01</accession>
<dbReference type="PROSITE" id="PS51186">
    <property type="entry name" value="GNAT"/>
    <property type="match status" value="1"/>
</dbReference>
<evidence type="ECO:0000259" key="3">
    <source>
        <dbReference type="PROSITE" id="PS51186"/>
    </source>
</evidence>
<evidence type="ECO:0000256" key="1">
    <source>
        <dbReference type="ARBA" id="ARBA00022679"/>
    </source>
</evidence>
<dbReference type="GO" id="GO:0016747">
    <property type="term" value="F:acyltransferase activity, transferring groups other than amino-acyl groups"/>
    <property type="evidence" value="ECO:0007669"/>
    <property type="project" value="InterPro"/>
</dbReference>
<proteinExistence type="predicted"/>
<dbReference type="PANTHER" id="PTHR43072:SF23">
    <property type="entry name" value="UPF0039 PROTEIN C11D3.02C"/>
    <property type="match status" value="1"/>
</dbReference>
<protein>
    <submittedName>
        <fullName evidence="4">Phosphinothricin acetyltransferase</fullName>
    </submittedName>
</protein>
<comment type="caution">
    <text evidence="4">The sequence shown here is derived from an EMBL/GenBank/DDBJ whole genome shotgun (WGS) entry which is preliminary data.</text>
</comment>
<dbReference type="Pfam" id="PF13420">
    <property type="entry name" value="Acetyltransf_4"/>
    <property type="match status" value="1"/>
</dbReference>
<evidence type="ECO:0000256" key="2">
    <source>
        <dbReference type="ARBA" id="ARBA00023315"/>
    </source>
</evidence>
<reference evidence="4 5" key="1">
    <citation type="submission" date="2017-06" db="EMBL/GenBank/DDBJ databases">
        <title>Herbaspirillum phytohormonus sp. nov., isolated from the root nodule of Robinia pseudoacacia in lead-zinc mine.</title>
        <authorList>
            <person name="Fan M."/>
            <person name="Lin Y."/>
        </authorList>
    </citation>
    <scope>NUCLEOTIDE SEQUENCE [LARGE SCALE GENOMIC DNA]</scope>
    <source>
        <strain evidence="4 5">HZ10</strain>
    </source>
</reference>
<evidence type="ECO:0000313" key="5">
    <source>
        <dbReference type="Proteomes" id="UP000197596"/>
    </source>
</evidence>
<feature type="domain" description="N-acetyltransferase" evidence="3">
    <location>
        <begin position="3"/>
        <end position="164"/>
    </location>
</feature>
<organism evidence="4 5">
    <name type="scientific">Herbaspirillum robiniae</name>
    <dbReference type="NCBI Taxonomy" id="2014887"/>
    <lineage>
        <taxon>Bacteria</taxon>
        <taxon>Pseudomonadati</taxon>
        <taxon>Pseudomonadota</taxon>
        <taxon>Betaproteobacteria</taxon>
        <taxon>Burkholderiales</taxon>
        <taxon>Oxalobacteraceae</taxon>
        <taxon>Herbaspirillum</taxon>
    </lineage>
</organism>
<dbReference type="SUPFAM" id="SSF55729">
    <property type="entry name" value="Acyl-CoA N-acyltransferases (Nat)"/>
    <property type="match status" value="1"/>
</dbReference>
<dbReference type="NCBIfam" id="NF040504">
    <property type="entry name" value="resist_ArsN1b"/>
    <property type="match status" value="1"/>
</dbReference>
<dbReference type="Gene3D" id="3.40.630.30">
    <property type="match status" value="1"/>
</dbReference>